<protein>
    <submittedName>
        <fullName evidence="9">Methyl-accepting chemotaxis protein</fullName>
    </submittedName>
</protein>
<dbReference type="GO" id="GO:0006935">
    <property type="term" value="P:chemotaxis"/>
    <property type="evidence" value="ECO:0007669"/>
    <property type="project" value="InterPro"/>
</dbReference>
<evidence type="ECO:0000313" key="9">
    <source>
        <dbReference type="EMBL" id="SAL44875.1"/>
    </source>
</evidence>
<gene>
    <name evidence="9" type="ORF">AWB69_04539</name>
</gene>
<dbReference type="SMART" id="SM00283">
    <property type="entry name" value="MA"/>
    <property type="match status" value="1"/>
</dbReference>
<dbReference type="EMBL" id="FCOK02000032">
    <property type="protein sequence ID" value="SAL44875.1"/>
    <property type="molecule type" value="Genomic_DNA"/>
</dbReference>
<keyword evidence="4" id="KW-0807">Transducer</keyword>
<evidence type="ECO:0000256" key="2">
    <source>
        <dbReference type="ARBA" id="ARBA00022481"/>
    </source>
</evidence>
<dbReference type="Proteomes" id="UP000054683">
    <property type="component" value="Unassembled WGS sequence"/>
</dbReference>
<keyword evidence="6" id="KW-0472">Membrane</keyword>
<dbReference type="Pfam" id="PF12729">
    <property type="entry name" value="4HB_MCP_1"/>
    <property type="match status" value="1"/>
</dbReference>
<dbReference type="CDD" id="cd06225">
    <property type="entry name" value="HAMP"/>
    <property type="match status" value="1"/>
</dbReference>
<name>A0A158HKG0_9BURK</name>
<evidence type="ECO:0000256" key="3">
    <source>
        <dbReference type="ARBA" id="ARBA00029447"/>
    </source>
</evidence>
<keyword evidence="2" id="KW-0488">Methylation</keyword>
<dbReference type="GO" id="GO:0007165">
    <property type="term" value="P:signal transduction"/>
    <property type="evidence" value="ECO:0007669"/>
    <property type="project" value="UniProtKB-KW"/>
</dbReference>
<dbReference type="InterPro" id="IPR004089">
    <property type="entry name" value="MCPsignal_dom"/>
</dbReference>
<dbReference type="PROSITE" id="PS50885">
    <property type="entry name" value="HAMP"/>
    <property type="match status" value="1"/>
</dbReference>
<dbReference type="InterPro" id="IPR024478">
    <property type="entry name" value="HlyB_4HB_MCP"/>
</dbReference>
<dbReference type="Gene3D" id="1.10.287.950">
    <property type="entry name" value="Methyl-accepting chemotaxis protein"/>
    <property type="match status" value="1"/>
</dbReference>
<dbReference type="RefSeq" id="WP_062088724.1">
    <property type="nucleotide sequence ID" value="NZ_FCOK02000032.1"/>
</dbReference>
<feature type="transmembrane region" description="Helical" evidence="6">
    <location>
        <begin position="187"/>
        <end position="210"/>
    </location>
</feature>
<evidence type="ECO:0000313" key="10">
    <source>
        <dbReference type="Proteomes" id="UP000054683"/>
    </source>
</evidence>
<evidence type="ECO:0000259" key="7">
    <source>
        <dbReference type="PROSITE" id="PS50111"/>
    </source>
</evidence>
<dbReference type="InterPro" id="IPR051310">
    <property type="entry name" value="MCP_chemotaxis"/>
</dbReference>
<evidence type="ECO:0000259" key="8">
    <source>
        <dbReference type="PROSITE" id="PS50885"/>
    </source>
</evidence>
<dbReference type="PANTHER" id="PTHR43531">
    <property type="entry name" value="PROTEIN ICFG"/>
    <property type="match status" value="1"/>
</dbReference>
<dbReference type="PROSITE" id="PS50111">
    <property type="entry name" value="CHEMOTAXIS_TRANSDUC_2"/>
    <property type="match status" value="1"/>
</dbReference>
<evidence type="ECO:0000256" key="4">
    <source>
        <dbReference type="PROSITE-ProRule" id="PRU00284"/>
    </source>
</evidence>
<dbReference type="AlphaFoldDB" id="A0A158HKG0"/>
<dbReference type="CDD" id="cd11386">
    <property type="entry name" value="MCP_signal"/>
    <property type="match status" value="1"/>
</dbReference>
<keyword evidence="6" id="KW-1133">Transmembrane helix</keyword>
<keyword evidence="6" id="KW-0812">Transmembrane</keyword>
<dbReference type="PANTHER" id="PTHR43531:SF14">
    <property type="entry name" value="METHYL-ACCEPTING CHEMOTAXIS PROTEIN I-RELATED"/>
    <property type="match status" value="1"/>
</dbReference>
<sequence>MTIVRRLVMTLGMALLALAFVGGYGLSQLHGSYQRIEGLETHTIPGLKSISMTLDDVADMRLNVYRYVVDGIDDASRSAIEKEIGDADKHFDSHVADYQSLGMSDPADQTMLDADRAHIAAYRAARTVFFGKIQAGDKDGALAMLHDGGAVHTAAVALNSGLHGHLNYNIERGQAVRNENASAYKTAFGLMLVIVAGALLLTGVFGSQLYRLISRGLGRLQDTLQRISASLDLSQQTQVERMDEIGHTAVALNSLLKRMAGVVAEVRVSSDAVGVASRQIAAGNIDLSARTEQQAASLQETAASLGELTATVQGNADNAKQASALAVSTTHISDEGNLAVERMVGTMNEIASSSARIAEITTLIEGIAFQTNILALNAAVEAARAGEQGRGFAVVASEVRSLAQRSSVAAKEIKDLIERSVTTIQSGSRQAEEVGRTTAEVQRAIKRVAEIVSEIAAASDEQGHGIEQVNQAIGQIDEVTQQNAALVEEAAAAAQSLDEQAIRLSGTVSVFTVEAGVSGLSYRSADARVFA</sequence>
<dbReference type="PRINTS" id="PR00260">
    <property type="entry name" value="CHEMTRNSDUCR"/>
</dbReference>
<dbReference type="SUPFAM" id="SSF58104">
    <property type="entry name" value="Methyl-accepting chemotaxis protein (MCP) signaling domain"/>
    <property type="match status" value="1"/>
</dbReference>
<dbReference type="InterPro" id="IPR004090">
    <property type="entry name" value="Chemotax_Me-accpt_rcpt"/>
</dbReference>
<organism evidence="9 10">
    <name type="scientific">Caballeronia udeis</name>
    <dbReference type="NCBI Taxonomy" id="1232866"/>
    <lineage>
        <taxon>Bacteria</taxon>
        <taxon>Pseudomonadati</taxon>
        <taxon>Pseudomonadota</taxon>
        <taxon>Betaproteobacteria</taxon>
        <taxon>Burkholderiales</taxon>
        <taxon>Burkholderiaceae</taxon>
        <taxon>Caballeronia</taxon>
    </lineage>
</organism>
<evidence type="ECO:0000256" key="5">
    <source>
        <dbReference type="SAM" id="Coils"/>
    </source>
</evidence>
<reference evidence="9 10" key="1">
    <citation type="submission" date="2016-01" db="EMBL/GenBank/DDBJ databases">
        <authorList>
            <person name="Oliw E.H."/>
        </authorList>
    </citation>
    <scope>NUCLEOTIDE SEQUENCE [LARGE SCALE GENOMIC DNA]</scope>
    <source>
        <strain evidence="9">LMG 27134</strain>
    </source>
</reference>
<dbReference type="Pfam" id="PF00015">
    <property type="entry name" value="MCPsignal"/>
    <property type="match status" value="1"/>
</dbReference>
<dbReference type="InterPro" id="IPR003660">
    <property type="entry name" value="HAMP_dom"/>
</dbReference>
<evidence type="ECO:0000256" key="1">
    <source>
        <dbReference type="ARBA" id="ARBA00004370"/>
    </source>
</evidence>
<accession>A0A158HKG0</accession>
<dbReference type="GO" id="GO:0004888">
    <property type="term" value="F:transmembrane signaling receptor activity"/>
    <property type="evidence" value="ECO:0007669"/>
    <property type="project" value="InterPro"/>
</dbReference>
<feature type="domain" description="HAMP" evidence="8">
    <location>
        <begin position="211"/>
        <end position="264"/>
    </location>
</feature>
<dbReference type="SMART" id="SM00304">
    <property type="entry name" value="HAMP"/>
    <property type="match status" value="1"/>
</dbReference>
<dbReference type="GO" id="GO:0005886">
    <property type="term" value="C:plasma membrane"/>
    <property type="evidence" value="ECO:0007669"/>
    <property type="project" value="TreeGrafter"/>
</dbReference>
<evidence type="ECO:0000256" key="6">
    <source>
        <dbReference type="SAM" id="Phobius"/>
    </source>
</evidence>
<keyword evidence="5" id="KW-0175">Coiled coil</keyword>
<comment type="subcellular location">
    <subcellularLocation>
        <location evidence="1">Membrane</location>
    </subcellularLocation>
</comment>
<comment type="similarity">
    <text evidence="3">Belongs to the methyl-accepting chemotaxis (MCP) protein family.</text>
</comment>
<feature type="domain" description="Methyl-accepting transducer" evidence="7">
    <location>
        <begin position="269"/>
        <end position="498"/>
    </location>
</feature>
<dbReference type="OrthoDB" id="9147953at2"/>
<proteinExistence type="inferred from homology"/>
<dbReference type="FunFam" id="1.10.287.950:FF:000001">
    <property type="entry name" value="Methyl-accepting chemotaxis sensory transducer"/>
    <property type="match status" value="1"/>
</dbReference>
<feature type="coiled-coil region" evidence="5">
    <location>
        <begin position="441"/>
        <end position="496"/>
    </location>
</feature>